<evidence type="ECO:0000313" key="2">
    <source>
        <dbReference type="Proteomes" id="UP000051863"/>
    </source>
</evidence>
<keyword evidence="2" id="KW-1185">Reference proteome</keyword>
<dbReference type="RefSeq" id="WP_057629429.1">
    <property type="nucleotide sequence ID" value="NZ_LDJJ01000049.1"/>
</dbReference>
<dbReference type="OrthoDB" id="455474at2"/>
<dbReference type="GO" id="GO:0016301">
    <property type="term" value="F:kinase activity"/>
    <property type="evidence" value="ECO:0007669"/>
    <property type="project" value="UniProtKB-KW"/>
</dbReference>
<dbReference type="AlphaFoldDB" id="A0A0R0C962"/>
<protein>
    <submittedName>
        <fullName evidence="1">Kinase</fullName>
    </submittedName>
</protein>
<keyword evidence="1" id="KW-0808">Transferase</keyword>
<sequence>MSPAPHSFSQRRFAPALVAQALDDALASASSTPVLAISGVQGSGKSTLAGQIVELARSRGLCAAAVSIDDTYLTRAQRQRLADRIHPLLATRGPPGTHDLALAMATLDAAKAGQSFPLPRFDKLADERVPEAQWKRIEQPLDLLVFEGWFLGTPAEADEALRTPLNALERDADADGTWRRWCNQALAEHYPALWQRFDRLWMLQPPSFAVVPHWRWQQEQALQQASPGRSSMTRPQLERFVQFYERISRQALRTLPEIADRVIALDAQRQPLVDAQS</sequence>
<reference evidence="1 2" key="1">
    <citation type="submission" date="2015-05" db="EMBL/GenBank/DDBJ databases">
        <title>Genome sequencing and analysis of members of genus Stenotrophomonas.</title>
        <authorList>
            <person name="Patil P.P."/>
            <person name="Midha S."/>
            <person name="Patil P.B."/>
        </authorList>
    </citation>
    <scope>NUCLEOTIDE SEQUENCE [LARGE SCALE GENOMIC DNA]</scope>
    <source>
        <strain evidence="1 2">DSM 18941</strain>
    </source>
</reference>
<proteinExistence type="predicted"/>
<dbReference type="EMBL" id="LDJJ01000049">
    <property type="protein sequence ID" value="KRG66169.1"/>
    <property type="molecule type" value="Genomic_DNA"/>
</dbReference>
<dbReference type="Gene3D" id="3.40.50.300">
    <property type="entry name" value="P-loop containing nucleotide triphosphate hydrolases"/>
    <property type="match status" value="1"/>
</dbReference>
<name>A0A0R0C962_9GAMM</name>
<dbReference type="Proteomes" id="UP000051863">
    <property type="component" value="Unassembled WGS sequence"/>
</dbReference>
<dbReference type="PATRIC" id="fig|405446.3.peg.2459"/>
<dbReference type="SUPFAM" id="SSF52540">
    <property type="entry name" value="P-loop containing nucleoside triphosphate hydrolases"/>
    <property type="match status" value="1"/>
</dbReference>
<comment type="caution">
    <text evidence="1">The sequence shown here is derived from an EMBL/GenBank/DDBJ whole genome shotgun (WGS) entry which is preliminary data.</text>
</comment>
<organism evidence="1 2">
    <name type="scientific">Stenotrophomonas terrae</name>
    <dbReference type="NCBI Taxonomy" id="405446"/>
    <lineage>
        <taxon>Bacteria</taxon>
        <taxon>Pseudomonadati</taxon>
        <taxon>Pseudomonadota</taxon>
        <taxon>Gammaproteobacteria</taxon>
        <taxon>Lysobacterales</taxon>
        <taxon>Lysobacteraceae</taxon>
        <taxon>Stenotrophomonas</taxon>
    </lineage>
</organism>
<dbReference type="InterPro" id="IPR027417">
    <property type="entry name" value="P-loop_NTPase"/>
</dbReference>
<evidence type="ECO:0000313" key="1">
    <source>
        <dbReference type="EMBL" id="KRG66169.1"/>
    </source>
</evidence>
<keyword evidence="1" id="KW-0418">Kinase</keyword>
<accession>A0A0R0C962</accession>
<gene>
    <name evidence="1" type="ORF">ABB27_14220</name>
</gene>